<dbReference type="SMART" id="SM00212">
    <property type="entry name" value="UBCc"/>
    <property type="match status" value="1"/>
</dbReference>
<feature type="region of interest" description="Disordered" evidence="5">
    <location>
        <begin position="107"/>
        <end position="140"/>
    </location>
</feature>
<dbReference type="EMBL" id="KL584750">
    <property type="protein sequence ID" value="KEQ99417.1"/>
    <property type="molecule type" value="Genomic_DNA"/>
</dbReference>
<name>A0A074YZ29_AURSE</name>
<feature type="region of interest" description="Disordered" evidence="5">
    <location>
        <begin position="822"/>
        <end position="850"/>
    </location>
</feature>
<dbReference type="Gene3D" id="3.90.228.10">
    <property type="match status" value="1"/>
</dbReference>
<dbReference type="GO" id="GO:0016779">
    <property type="term" value="F:nucleotidyltransferase activity"/>
    <property type="evidence" value="ECO:0007669"/>
    <property type="project" value="UniProtKB-KW"/>
</dbReference>
<dbReference type="SUPFAM" id="SSF54495">
    <property type="entry name" value="UBC-like"/>
    <property type="match status" value="1"/>
</dbReference>
<dbReference type="InterPro" id="IPR016135">
    <property type="entry name" value="UBQ-conjugating_enzyme/RWD"/>
</dbReference>
<proteinExistence type="predicted"/>
<dbReference type="InterPro" id="IPR000608">
    <property type="entry name" value="UBC"/>
</dbReference>
<keyword evidence="8" id="KW-1185">Reference proteome</keyword>
<evidence type="ECO:0000313" key="8">
    <source>
        <dbReference type="Proteomes" id="UP000030641"/>
    </source>
</evidence>
<dbReference type="Proteomes" id="UP000030641">
    <property type="component" value="Unassembled WGS sequence"/>
</dbReference>
<dbReference type="Gene3D" id="3.10.110.10">
    <property type="entry name" value="Ubiquitin Conjugating Enzyme"/>
    <property type="match status" value="1"/>
</dbReference>
<dbReference type="STRING" id="1043005.A0A074YZ29"/>
<evidence type="ECO:0000256" key="3">
    <source>
        <dbReference type="ARBA" id="ARBA00022695"/>
    </source>
</evidence>
<dbReference type="AlphaFoldDB" id="A0A074YZ29"/>
<gene>
    <name evidence="7" type="ORF">AUEXF2481DRAFT_175543</name>
</gene>
<accession>A0A074YZ29</accession>
<feature type="compositionally biased region" description="Acidic residues" evidence="5">
    <location>
        <begin position="112"/>
        <end position="138"/>
    </location>
</feature>
<evidence type="ECO:0000256" key="1">
    <source>
        <dbReference type="ARBA" id="ARBA00022676"/>
    </source>
</evidence>
<dbReference type="CDD" id="cd23802">
    <property type="entry name" value="UBCc_UBE2Q"/>
    <property type="match status" value="1"/>
</dbReference>
<dbReference type="InterPro" id="IPR012317">
    <property type="entry name" value="Poly(ADP-ribose)pol_cat_dom"/>
</dbReference>
<dbReference type="Pfam" id="PF00179">
    <property type="entry name" value="UQ_con"/>
    <property type="match status" value="1"/>
</dbReference>
<dbReference type="GO" id="GO:0003950">
    <property type="term" value="F:NAD+ poly-ADP-ribosyltransferase activity"/>
    <property type="evidence" value="ECO:0007669"/>
    <property type="project" value="InterPro"/>
</dbReference>
<dbReference type="RefSeq" id="XP_013348371.1">
    <property type="nucleotide sequence ID" value="XM_013492917.1"/>
</dbReference>
<evidence type="ECO:0000313" key="7">
    <source>
        <dbReference type="EMBL" id="KEQ99417.1"/>
    </source>
</evidence>
<dbReference type="OrthoDB" id="109543at2759"/>
<dbReference type="SUPFAM" id="SSF56399">
    <property type="entry name" value="ADP-ribosylation"/>
    <property type="match status" value="1"/>
</dbReference>
<dbReference type="HOGENOM" id="CLU_003143_1_0_1"/>
<protein>
    <recommendedName>
        <fullName evidence="6">UBC core domain-containing protein</fullName>
    </recommendedName>
</protein>
<dbReference type="InterPro" id="IPR051838">
    <property type="entry name" value="ARTD_PARP"/>
</dbReference>
<keyword evidence="1" id="KW-0328">Glycosyltransferase</keyword>
<keyword evidence="3" id="KW-0548">Nucleotidyltransferase</keyword>
<evidence type="ECO:0000256" key="2">
    <source>
        <dbReference type="ARBA" id="ARBA00022679"/>
    </source>
</evidence>
<evidence type="ECO:0000259" key="6">
    <source>
        <dbReference type="PROSITE" id="PS50127"/>
    </source>
</evidence>
<dbReference type="PANTHER" id="PTHR21328">
    <property type="entry name" value="POLY ADP-RIBOSE POLYMERASE FAMILY, MEMBER PARP"/>
    <property type="match status" value="1"/>
</dbReference>
<dbReference type="Pfam" id="PF00644">
    <property type="entry name" value="PARP"/>
    <property type="match status" value="1"/>
</dbReference>
<dbReference type="OMA" id="LVCHCKT"/>
<feature type="compositionally biased region" description="Polar residues" evidence="5">
    <location>
        <begin position="835"/>
        <end position="850"/>
    </location>
</feature>
<dbReference type="GeneID" id="25362281"/>
<keyword evidence="4" id="KW-0520">NAD</keyword>
<feature type="domain" description="UBC core" evidence="6">
    <location>
        <begin position="983"/>
        <end position="1163"/>
    </location>
</feature>
<dbReference type="InParanoid" id="A0A074YZ29"/>
<evidence type="ECO:0000256" key="5">
    <source>
        <dbReference type="SAM" id="MobiDB-lite"/>
    </source>
</evidence>
<reference evidence="7 8" key="1">
    <citation type="journal article" date="2014" name="BMC Genomics">
        <title>Genome sequencing of four Aureobasidium pullulans varieties: biotechnological potential, stress tolerance, and description of new species.</title>
        <authorList>
            <person name="Gostin Ar C."/>
            <person name="Ohm R.A."/>
            <person name="Kogej T."/>
            <person name="Sonjak S."/>
            <person name="Turk M."/>
            <person name="Zajc J."/>
            <person name="Zalar P."/>
            <person name="Grube M."/>
            <person name="Sun H."/>
            <person name="Han J."/>
            <person name="Sharma A."/>
            <person name="Chiniquy J."/>
            <person name="Ngan C.Y."/>
            <person name="Lipzen A."/>
            <person name="Barry K."/>
            <person name="Grigoriev I.V."/>
            <person name="Gunde-Cimerman N."/>
        </authorList>
    </citation>
    <scope>NUCLEOTIDE SEQUENCE [LARGE SCALE GENOMIC DNA]</scope>
    <source>
        <strain evidence="7 8">EXF-2481</strain>
    </source>
</reference>
<dbReference type="PROSITE" id="PS50127">
    <property type="entry name" value="UBC_2"/>
    <property type="match status" value="1"/>
</dbReference>
<sequence length="1186" mass="131301">MDRKQFKADLDDAIQGKHGINDVSNCRRGDEGFTFTVAHQALASPVTISVTTAPSKYPDTHDYQYFCDDDTSQETADIVASLGTLKGMSIKQFLSTIRDALCRTTDSRLDDDIPEDHDPDDEPLENGESDGDDDDDDEHIYGAAFDDSVTSDVNAFVLPTASARVGPSSLFQSRIRSDLKCAKDAGFKISHFGGLLDNYKCVVSISISARKLGISDEAMQAWRIGPSDYIILLIQYKEGYKTKEELCALSNAAVPVYLDMRTGVSKNYKPTQDQVTKAFGATSTSTYPDSAATSFHDTFISKPLNDLLNERLVHLVRLRDTNMTWQGVEDFYRDRQGGRITSTYAPGTHFEKENASGYQAIVDADHLADASAKTHSFPLVAMQFTLRHFVRCTEFCLVCHKKLNTLVEALKPYVCDSPLCLYQYMTLGFGPSIEHEIMHQDKVVDLLISFCYSSAFLGRLKDFPTGLGLNVPQSIVSPIQGHMGRSYQAQVPETTATPRSSSDGRLEARFDFTKSELLFDKVTPGAPCPLKKGDWISLELPNETGTPMFHCRVNDASLYPSIEIGPIIGDVLERESSTAKWSTAYVDKYCVNFDDLPEADKRGVVPRLLALLPSVKEMGEYLSSQNTPDLSRWVDRISPAAFSLLRWTLASNRSCIMAVDEPEKGVHGMPDFMQFRFAMGAPDKEHRFKKAVEETKIRLKSKYPTLYAWHGSSLQNWHSIIREGLHFTDVINGRAFGNGVYHAPNVNTSLGYSGYGMHQTGASSASNSWPRSDLKITSAVALNEIVNAPAEFVSSTPHYVVSQLDWIQTRYLFVKRANTDSNVATSPASDKQPVNKLQQDPQRIPTGTSNGAIVIPAPSSNSNKRKLANVVSPGPKKTKKAKGLFVRITTGRSVDGAINLTCDDDEDGAIESHYNDGNLSDNLSVATDDEDHGFFDQPQHQQLALRTGPPQLDYIPGETDFVPGSLNHDQLPKLPMPSYANSKATKMLSQDLQALLRVQKTKPLHELGWYLDSSKVDNMYQWIIELHSFTMFNEGRRMLPLVTDMKKHNVKSIVLELRFPGSYPNNPPFVRVIRPRFLPFQNGGGGNITAGGAICHQILVSDGWTPAYSIESILVQIRSAIAQFDPTDPTVKPARLQVSGTYTDGDRNSYASGEAVEAYKRAANMHGWTIPSDFAQTVTEESASKQ</sequence>
<keyword evidence="2" id="KW-0808">Transferase</keyword>
<organism evidence="7 8">
    <name type="scientific">Aureobasidium subglaciale (strain EXF-2481)</name>
    <name type="common">Aureobasidium pullulans var. subglaciale</name>
    <dbReference type="NCBI Taxonomy" id="1043005"/>
    <lineage>
        <taxon>Eukaryota</taxon>
        <taxon>Fungi</taxon>
        <taxon>Dikarya</taxon>
        <taxon>Ascomycota</taxon>
        <taxon>Pezizomycotina</taxon>
        <taxon>Dothideomycetes</taxon>
        <taxon>Dothideomycetidae</taxon>
        <taxon>Dothideales</taxon>
        <taxon>Saccotheciaceae</taxon>
        <taxon>Aureobasidium</taxon>
    </lineage>
</organism>
<evidence type="ECO:0000256" key="4">
    <source>
        <dbReference type="ARBA" id="ARBA00023027"/>
    </source>
</evidence>